<gene>
    <name evidence="2" type="ORF">VNO78_13435</name>
</gene>
<evidence type="ECO:0000313" key="2">
    <source>
        <dbReference type="EMBL" id="KAK7401730.1"/>
    </source>
</evidence>
<feature type="domain" description="F-box" evidence="1">
    <location>
        <begin position="26"/>
        <end position="58"/>
    </location>
</feature>
<organism evidence="2 3">
    <name type="scientific">Psophocarpus tetragonolobus</name>
    <name type="common">Winged bean</name>
    <name type="synonym">Dolichos tetragonolobus</name>
    <dbReference type="NCBI Taxonomy" id="3891"/>
    <lineage>
        <taxon>Eukaryota</taxon>
        <taxon>Viridiplantae</taxon>
        <taxon>Streptophyta</taxon>
        <taxon>Embryophyta</taxon>
        <taxon>Tracheophyta</taxon>
        <taxon>Spermatophyta</taxon>
        <taxon>Magnoliopsida</taxon>
        <taxon>eudicotyledons</taxon>
        <taxon>Gunneridae</taxon>
        <taxon>Pentapetalae</taxon>
        <taxon>rosids</taxon>
        <taxon>fabids</taxon>
        <taxon>Fabales</taxon>
        <taxon>Fabaceae</taxon>
        <taxon>Papilionoideae</taxon>
        <taxon>50 kb inversion clade</taxon>
        <taxon>NPAAA clade</taxon>
        <taxon>indigoferoid/millettioid clade</taxon>
        <taxon>Phaseoleae</taxon>
        <taxon>Psophocarpus</taxon>
    </lineage>
</organism>
<dbReference type="PANTHER" id="PTHR31293:SF12">
    <property type="entry name" value="RNI-LIKE SUPERFAMILY PROTEIN"/>
    <property type="match status" value="1"/>
</dbReference>
<dbReference type="PANTHER" id="PTHR31293">
    <property type="entry name" value="RNI-LIKE SUPERFAMILY PROTEIN"/>
    <property type="match status" value="1"/>
</dbReference>
<dbReference type="InterPro" id="IPR001810">
    <property type="entry name" value="F-box_dom"/>
</dbReference>
<accession>A0AAN9SRZ3</accession>
<name>A0AAN9SRZ3_PSOTE</name>
<dbReference type="AlphaFoldDB" id="A0AAN9SRZ3"/>
<protein>
    <recommendedName>
        <fullName evidence="1">F-box domain-containing protein</fullName>
    </recommendedName>
</protein>
<dbReference type="InterPro" id="IPR036047">
    <property type="entry name" value="F-box-like_dom_sf"/>
</dbReference>
<dbReference type="SUPFAM" id="SSF81383">
    <property type="entry name" value="F-box domain"/>
    <property type="match status" value="1"/>
</dbReference>
<dbReference type="InterPro" id="IPR055294">
    <property type="entry name" value="FBL60-like"/>
</dbReference>
<comment type="caution">
    <text evidence="2">The sequence shown here is derived from an EMBL/GenBank/DDBJ whole genome shotgun (WGS) entry which is preliminary data.</text>
</comment>
<sequence length="226" mass="26049">MDSIRRPVKKKQKLNNEDKDIISNPPDFIIGHILSFLPTKYAVRTCVLSKRWICFWTSITKLHLEDRESRSYQKIKKTPFQKLVYRVLSLNTSNIQSFSLSLSETHAPCHVNKWISQVLNRKVKEVYINSKEKINISPHSRLKTQSLEVLVLKMNGWAISVPTLVSLSHLTVLKCSGITFTCDSSNGSEDLILNLPVLRKYEEENCSWLKLKGVTFNVPLLECYLI</sequence>
<dbReference type="Proteomes" id="UP001386955">
    <property type="component" value="Unassembled WGS sequence"/>
</dbReference>
<evidence type="ECO:0000313" key="3">
    <source>
        <dbReference type="Proteomes" id="UP001386955"/>
    </source>
</evidence>
<keyword evidence="3" id="KW-1185">Reference proteome</keyword>
<reference evidence="2 3" key="1">
    <citation type="submission" date="2024-01" db="EMBL/GenBank/DDBJ databases">
        <title>The genomes of 5 underutilized Papilionoideae crops provide insights into root nodulation and disease resistanc.</title>
        <authorList>
            <person name="Jiang F."/>
        </authorList>
    </citation>
    <scope>NUCLEOTIDE SEQUENCE [LARGE SCALE GENOMIC DNA]</scope>
    <source>
        <strain evidence="2">DUOXIRENSHENG_FW03</strain>
        <tissue evidence="2">Leaves</tissue>
    </source>
</reference>
<dbReference type="Pfam" id="PF00646">
    <property type="entry name" value="F-box"/>
    <property type="match status" value="1"/>
</dbReference>
<proteinExistence type="predicted"/>
<evidence type="ECO:0000259" key="1">
    <source>
        <dbReference type="Pfam" id="PF00646"/>
    </source>
</evidence>
<dbReference type="EMBL" id="JAYMYS010000003">
    <property type="protein sequence ID" value="KAK7401730.1"/>
    <property type="molecule type" value="Genomic_DNA"/>
</dbReference>